<evidence type="ECO:0000313" key="3">
    <source>
        <dbReference type="Proteomes" id="UP000178912"/>
    </source>
</evidence>
<reference evidence="3" key="1">
    <citation type="submission" date="2016-03" db="EMBL/GenBank/DDBJ databases">
        <authorList>
            <person name="Guldener U."/>
        </authorList>
    </citation>
    <scope>NUCLEOTIDE SEQUENCE [LARGE SCALE GENOMIC DNA]</scope>
    <source>
        <strain evidence="3">04CH-RAC-A.6.1</strain>
    </source>
</reference>
<dbReference type="OrthoDB" id="3496999at2759"/>
<sequence length="324" mass="37615">MDSSGYKYSYTSQLPLMFTLIDEGRVFGPSSNGLTKKQQQLWATVGDFRDRVLQDPVHYNDDPAVQQYMLELWTWNQYWYETPFPGHDPEKIEVEDMEEDGYDPASLEFETAPEYEGNFIAYTPSAVLTQYHPFNTDSEVDHSQGIHAHHSLSSPTRHYPTIQPNSEESLRTECREAILQHKGPDYIPYHGWDEETGIPRYSILCLASNGFFALCGPRSEYFRVVKQHFSSTTRIMYQRARNGLMVIWIEAPRTNHVVEFRENARMWNAFKACWAFLKCWSDAAGEGGADNIADFLMGWRGDERVGEVIEMEYPPLQVYNPFRR</sequence>
<protein>
    <submittedName>
        <fullName evidence="2">Uncharacterized protein</fullName>
    </submittedName>
</protein>
<dbReference type="Proteomes" id="UP000178912">
    <property type="component" value="Unassembled WGS sequence"/>
</dbReference>
<name>A0A1E1KLS6_9HELO</name>
<dbReference type="AlphaFoldDB" id="A0A1E1KLS6"/>
<organism evidence="2 3">
    <name type="scientific">Rhynchosporium agropyri</name>
    <dbReference type="NCBI Taxonomy" id="914238"/>
    <lineage>
        <taxon>Eukaryota</taxon>
        <taxon>Fungi</taxon>
        <taxon>Dikarya</taxon>
        <taxon>Ascomycota</taxon>
        <taxon>Pezizomycotina</taxon>
        <taxon>Leotiomycetes</taxon>
        <taxon>Helotiales</taxon>
        <taxon>Ploettnerulaceae</taxon>
        <taxon>Rhynchosporium</taxon>
    </lineage>
</organism>
<accession>A0A1E1KLS6</accession>
<feature type="region of interest" description="Disordered" evidence="1">
    <location>
        <begin position="139"/>
        <end position="159"/>
    </location>
</feature>
<evidence type="ECO:0000313" key="2">
    <source>
        <dbReference type="EMBL" id="CZS98985.1"/>
    </source>
</evidence>
<keyword evidence="3" id="KW-1185">Reference proteome</keyword>
<gene>
    <name evidence="2" type="ORF">RAG0_07507</name>
</gene>
<dbReference type="EMBL" id="FJUX01000039">
    <property type="protein sequence ID" value="CZS98985.1"/>
    <property type="molecule type" value="Genomic_DNA"/>
</dbReference>
<evidence type="ECO:0000256" key="1">
    <source>
        <dbReference type="SAM" id="MobiDB-lite"/>
    </source>
</evidence>
<proteinExistence type="predicted"/>